<gene>
    <name evidence="1" type="ORF">SAMN06265219_11076</name>
</gene>
<evidence type="ECO:0000313" key="1">
    <source>
        <dbReference type="EMBL" id="SMO77906.1"/>
    </source>
</evidence>
<reference evidence="1 2" key="1">
    <citation type="submission" date="2017-05" db="EMBL/GenBank/DDBJ databases">
        <authorList>
            <person name="Varghese N."/>
            <person name="Submissions S."/>
        </authorList>
    </citation>
    <scope>NUCLEOTIDE SEQUENCE [LARGE SCALE GENOMIC DNA]</scope>
    <source>
        <strain evidence="1 2">DSM 21985</strain>
    </source>
</reference>
<sequence length="49" mass="5889">MLYENPDMTSSYAAYKVGLRDEQGMYKFLSRKYGTNFTELRYCIINHRI</sequence>
<dbReference type="AlphaFoldDB" id="A0A521E1S7"/>
<dbReference type="EMBL" id="FXTP01000010">
    <property type="protein sequence ID" value="SMO77906.1"/>
    <property type="molecule type" value="Genomic_DNA"/>
</dbReference>
<evidence type="ECO:0008006" key="3">
    <source>
        <dbReference type="Google" id="ProtNLM"/>
    </source>
</evidence>
<protein>
    <recommendedName>
        <fullName evidence="3">HTH araC/xylS-type domain-containing protein</fullName>
    </recommendedName>
</protein>
<dbReference type="Proteomes" id="UP000317557">
    <property type="component" value="Unassembled WGS sequence"/>
</dbReference>
<evidence type="ECO:0000313" key="2">
    <source>
        <dbReference type="Proteomes" id="UP000317557"/>
    </source>
</evidence>
<proteinExistence type="predicted"/>
<accession>A0A521E1S7</accession>
<keyword evidence="2" id="KW-1185">Reference proteome</keyword>
<organism evidence="1 2">
    <name type="scientific">Gracilimonas mengyeensis</name>
    <dbReference type="NCBI Taxonomy" id="1302730"/>
    <lineage>
        <taxon>Bacteria</taxon>
        <taxon>Pseudomonadati</taxon>
        <taxon>Balneolota</taxon>
        <taxon>Balneolia</taxon>
        <taxon>Balneolales</taxon>
        <taxon>Balneolaceae</taxon>
        <taxon>Gracilimonas</taxon>
    </lineage>
</organism>
<name>A0A521E1S7_9BACT</name>